<feature type="transmembrane region" description="Helical" evidence="2">
    <location>
        <begin position="7"/>
        <end position="24"/>
    </location>
</feature>
<evidence type="ECO:0000313" key="4">
    <source>
        <dbReference type="Proteomes" id="UP001418222"/>
    </source>
</evidence>
<dbReference type="Proteomes" id="UP001418222">
    <property type="component" value="Unassembled WGS sequence"/>
</dbReference>
<keyword evidence="2" id="KW-1133">Transmembrane helix</keyword>
<evidence type="ECO:0000256" key="1">
    <source>
        <dbReference type="SAM" id="MobiDB-lite"/>
    </source>
</evidence>
<keyword evidence="2" id="KW-0472">Membrane</keyword>
<name>A0AAP0G9N5_9ASPA</name>
<dbReference type="EMBL" id="JBBWWQ010000005">
    <property type="protein sequence ID" value="KAK8946606.1"/>
    <property type="molecule type" value="Genomic_DNA"/>
</dbReference>
<protein>
    <submittedName>
        <fullName evidence="3">Inorganic phosphate transporter 1-4</fullName>
    </submittedName>
</protein>
<evidence type="ECO:0000313" key="3">
    <source>
        <dbReference type="EMBL" id="KAK8946606.1"/>
    </source>
</evidence>
<dbReference type="InterPro" id="IPR036259">
    <property type="entry name" value="MFS_trans_sf"/>
</dbReference>
<feature type="region of interest" description="Disordered" evidence="1">
    <location>
        <begin position="67"/>
        <end position="111"/>
    </location>
</feature>
<gene>
    <name evidence="3" type="primary">PHT1-4</name>
    <name evidence="3" type="ORF">KSP39_PZI006406</name>
</gene>
<sequence length="111" mass="12106">MQGFRNLAGGIVTIIISVVFKGEFEAPNYKDDPASSTVSQADFVWRIILMFCAAPAVLTYYRRAKMPERGPLSSSQETKTGGQRAAEPSENNEGVGDHFGNSILGPGRRRL</sequence>
<dbReference type="AlphaFoldDB" id="A0AAP0G9N5"/>
<organism evidence="3 4">
    <name type="scientific">Platanthera zijinensis</name>
    <dbReference type="NCBI Taxonomy" id="2320716"/>
    <lineage>
        <taxon>Eukaryota</taxon>
        <taxon>Viridiplantae</taxon>
        <taxon>Streptophyta</taxon>
        <taxon>Embryophyta</taxon>
        <taxon>Tracheophyta</taxon>
        <taxon>Spermatophyta</taxon>
        <taxon>Magnoliopsida</taxon>
        <taxon>Liliopsida</taxon>
        <taxon>Asparagales</taxon>
        <taxon>Orchidaceae</taxon>
        <taxon>Orchidoideae</taxon>
        <taxon>Orchideae</taxon>
        <taxon>Orchidinae</taxon>
        <taxon>Platanthera</taxon>
    </lineage>
</organism>
<proteinExistence type="predicted"/>
<dbReference type="Gene3D" id="1.20.1250.20">
    <property type="entry name" value="MFS general substrate transporter like domains"/>
    <property type="match status" value="1"/>
</dbReference>
<keyword evidence="2" id="KW-0812">Transmembrane</keyword>
<feature type="transmembrane region" description="Helical" evidence="2">
    <location>
        <begin position="44"/>
        <end position="61"/>
    </location>
</feature>
<keyword evidence="4" id="KW-1185">Reference proteome</keyword>
<comment type="caution">
    <text evidence="3">The sequence shown here is derived from an EMBL/GenBank/DDBJ whole genome shotgun (WGS) entry which is preliminary data.</text>
</comment>
<evidence type="ECO:0000256" key="2">
    <source>
        <dbReference type="SAM" id="Phobius"/>
    </source>
</evidence>
<accession>A0AAP0G9N5</accession>
<feature type="compositionally biased region" description="Polar residues" evidence="1">
    <location>
        <begin position="72"/>
        <end position="81"/>
    </location>
</feature>
<reference evidence="3 4" key="1">
    <citation type="journal article" date="2022" name="Nat. Plants">
        <title>Genomes of leafy and leafless Platanthera orchids illuminate the evolution of mycoheterotrophy.</title>
        <authorList>
            <person name="Li M.H."/>
            <person name="Liu K.W."/>
            <person name="Li Z."/>
            <person name="Lu H.C."/>
            <person name="Ye Q.L."/>
            <person name="Zhang D."/>
            <person name="Wang J.Y."/>
            <person name="Li Y.F."/>
            <person name="Zhong Z.M."/>
            <person name="Liu X."/>
            <person name="Yu X."/>
            <person name="Liu D.K."/>
            <person name="Tu X.D."/>
            <person name="Liu B."/>
            <person name="Hao Y."/>
            <person name="Liao X.Y."/>
            <person name="Jiang Y.T."/>
            <person name="Sun W.H."/>
            <person name="Chen J."/>
            <person name="Chen Y.Q."/>
            <person name="Ai Y."/>
            <person name="Zhai J.W."/>
            <person name="Wu S.S."/>
            <person name="Zhou Z."/>
            <person name="Hsiao Y.Y."/>
            <person name="Wu W.L."/>
            <person name="Chen Y.Y."/>
            <person name="Lin Y.F."/>
            <person name="Hsu J.L."/>
            <person name="Li C.Y."/>
            <person name="Wang Z.W."/>
            <person name="Zhao X."/>
            <person name="Zhong W.Y."/>
            <person name="Ma X.K."/>
            <person name="Ma L."/>
            <person name="Huang J."/>
            <person name="Chen G.Z."/>
            <person name="Huang M.Z."/>
            <person name="Huang L."/>
            <person name="Peng D.H."/>
            <person name="Luo Y.B."/>
            <person name="Zou S.Q."/>
            <person name="Chen S.P."/>
            <person name="Lan S."/>
            <person name="Tsai W.C."/>
            <person name="Van de Peer Y."/>
            <person name="Liu Z.J."/>
        </authorList>
    </citation>
    <scope>NUCLEOTIDE SEQUENCE [LARGE SCALE GENOMIC DNA]</scope>
    <source>
        <strain evidence="3">Lor287</strain>
    </source>
</reference>